<dbReference type="Pfam" id="PF01527">
    <property type="entry name" value="HTH_Tnp_1"/>
    <property type="match status" value="1"/>
</dbReference>
<name>A0ABN5M901_9RHOB</name>
<proteinExistence type="predicted"/>
<keyword evidence="2" id="KW-1185">Reference proteome</keyword>
<dbReference type="Proteomes" id="UP000249922">
    <property type="component" value="Chromosome"/>
</dbReference>
<evidence type="ECO:0000313" key="2">
    <source>
        <dbReference type="Proteomes" id="UP000249922"/>
    </source>
</evidence>
<evidence type="ECO:0000313" key="1">
    <source>
        <dbReference type="EMBL" id="AWX94533.1"/>
    </source>
</evidence>
<dbReference type="InterPro" id="IPR010921">
    <property type="entry name" value="Trp_repressor/repl_initiator"/>
</dbReference>
<gene>
    <name evidence="1" type="ORF">DPM13_16525</name>
</gene>
<sequence length="128" mass="13733">MGLRGGGDRGAAGRQRRTKAERARIAAESLVPGASVADVARWHGTTRWQVYDWRRRLRTGQLVVPESVAALPMFVELVVEDASAEAPPAMDATPRVEMVVGDVVIRASADADEVLLTRSIRAARAAAS</sequence>
<accession>A0ABN5M901</accession>
<organism evidence="1 2">
    <name type="scientific">Paracoccus mutanolyticus</name>
    <dbReference type="NCBI Taxonomy" id="1499308"/>
    <lineage>
        <taxon>Bacteria</taxon>
        <taxon>Pseudomonadati</taxon>
        <taxon>Pseudomonadota</taxon>
        <taxon>Alphaproteobacteria</taxon>
        <taxon>Rhodobacterales</taxon>
        <taxon>Paracoccaceae</taxon>
        <taxon>Paracoccus</taxon>
    </lineage>
</organism>
<protein>
    <recommendedName>
        <fullName evidence="3">Transposase</fullName>
    </recommendedName>
</protein>
<reference evidence="1 2" key="1">
    <citation type="submission" date="2018-06" db="EMBL/GenBank/DDBJ databases">
        <title>Complete genome sequence of Paracoccus mutanolyticus strain RSP-02 isolated from cellulosic waste.</title>
        <authorList>
            <person name="Amrutha R.N."/>
            <person name="Shrivastav A."/>
            <person name="Buddana S.K."/>
            <person name="Deshpande U."/>
            <person name="Prakasham R.S."/>
        </authorList>
    </citation>
    <scope>NUCLEOTIDE SEQUENCE [LARGE SCALE GENOMIC DNA]</scope>
    <source>
        <strain evidence="1 2">RSP-02</strain>
    </source>
</reference>
<dbReference type="EMBL" id="CP030239">
    <property type="protein sequence ID" value="AWX94533.1"/>
    <property type="molecule type" value="Genomic_DNA"/>
</dbReference>
<evidence type="ECO:0008006" key="3">
    <source>
        <dbReference type="Google" id="ProtNLM"/>
    </source>
</evidence>
<dbReference type="InterPro" id="IPR002514">
    <property type="entry name" value="Transposase_8"/>
</dbReference>
<dbReference type="SUPFAM" id="SSF48295">
    <property type="entry name" value="TrpR-like"/>
    <property type="match status" value="1"/>
</dbReference>
<dbReference type="PANTHER" id="PTHR37936">
    <property type="entry name" value="TRANSPOSASE INSC FOR INSERTION ELEMENT IS2A-RELATED"/>
    <property type="match status" value="1"/>
</dbReference>
<dbReference type="PANTHER" id="PTHR37936:SF3">
    <property type="entry name" value="TRANSPOSASE INSC FOR INSERTION ELEMENT IS2A-RELATED"/>
    <property type="match status" value="1"/>
</dbReference>